<evidence type="ECO:0000259" key="12">
    <source>
        <dbReference type="Pfam" id="PF01699"/>
    </source>
</evidence>
<comment type="similarity">
    <text evidence="2 10">Belongs to the Ca(2+):cation antiporter (CaCA) (TC 2.A.19) family.</text>
</comment>
<dbReference type="GO" id="GO:0000329">
    <property type="term" value="C:fungal-type vacuole membrane"/>
    <property type="evidence" value="ECO:0007669"/>
    <property type="project" value="TreeGrafter"/>
</dbReference>
<keyword evidence="14" id="KW-1185">Reference proteome</keyword>
<evidence type="ECO:0000256" key="3">
    <source>
        <dbReference type="ARBA" id="ARBA00022448"/>
    </source>
</evidence>
<feature type="transmembrane region" description="Helical" evidence="10">
    <location>
        <begin position="110"/>
        <end position="127"/>
    </location>
</feature>
<dbReference type="InterPro" id="IPR004798">
    <property type="entry name" value="CAX-like"/>
</dbReference>
<dbReference type="PANTHER" id="PTHR31503">
    <property type="entry name" value="VACUOLAR CALCIUM ION TRANSPORTER"/>
    <property type="match status" value="1"/>
</dbReference>
<evidence type="ECO:0000256" key="1">
    <source>
        <dbReference type="ARBA" id="ARBA00004127"/>
    </source>
</evidence>
<evidence type="ECO:0000256" key="10">
    <source>
        <dbReference type="RuleBase" id="RU365028"/>
    </source>
</evidence>
<dbReference type="PANTHER" id="PTHR31503:SF22">
    <property type="entry name" value="VACUOLAR CALCIUM ION TRANSPORTER"/>
    <property type="match status" value="1"/>
</dbReference>
<dbReference type="Gene3D" id="1.20.1420.30">
    <property type="entry name" value="NCX, central ion-binding region"/>
    <property type="match status" value="1"/>
</dbReference>
<evidence type="ECO:0000256" key="8">
    <source>
        <dbReference type="ARBA" id="ARBA00023065"/>
    </source>
</evidence>
<keyword evidence="4 10" id="KW-0109">Calcium transport</keyword>
<keyword evidence="9 10" id="KW-0472">Membrane</keyword>
<feature type="transmembrane region" description="Helical" evidence="10">
    <location>
        <begin position="335"/>
        <end position="358"/>
    </location>
</feature>
<evidence type="ECO:0000313" key="14">
    <source>
        <dbReference type="Proteomes" id="UP000765509"/>
    </source>
</evidence>
<dbReference type="InterPro" id="IPR004837">
    <property type="entry name" value="NaCa_Exmemb"/>
</dbReference>
<feature type="domain" description="Sodium/calcium exchanger membrane region" evidence="12">
    <location>
        <begin position="303"/>
        <end position="444"/>
    </location>
</feature>
<reference evidence="13" key="1">
    <citation type="submission" date="2021-03" db="EMBL/GenBank/DDBJ databases">
        <title>Draft genome sequence of rust myrtle Austropuccinia psidii MF-1, a brazilian biotype.</title>
        <authorList>
            <person name="Quecine M.C."/>
            <person name="Pachon D.M.R."/>
            <person name="Bonatelli M.L."/>
            <person name="Correr F.H."/>
            <person name="Franceschini L.M."/>
            <person name="Leite T.F."/>
            <person name="Margarido G.R.A."/>
            <person name="Almeida C.A."/>
            <person name="Ferrarezi J.A."/>
            <person name="Labate C.A."/>
        </authorList>
    </citation>
    <scope>NUCLEOTIDE SEQUENCE</scope>
    <source>
        <strain evidence="13">MF-1</strain>
    </source>
</reference>
<keyword evidence="10" id="KW-0050">Antiport</keyword>
<feature type="transmembrane region" description="Helical" evidence="10">
    <location>
        <begin position="398"/>
        <end position="419"/>
    </location>
</feature>
<feature type="region of interest" description="Disordered" evidence="11">
    <location>
        <begin position="1"/>
        <end position="29"/>
    </location>
</feature>
<evidence type="ECO:0000256" key="4">
    <source>
        <dbReference type="ARBA" id="ARBA00022568"/>
    </source>
</evidence>
<evidence type="ECO:0000256" key="2">
    <source>
        <dbReference type="ARBA" id="ARBA00008170"/>
    </source>
</evidence>
<evidence type="ECO:0000256" key="6">
    <source>
        <dbReference type="ARBA" id="ARBA00022837"/>
    </source>
</evidence>
<feature type="transmembrane region" description="Helical" evidence="10">
    <location>
        <begin position="365"/>
        <end position="392"/>
    </location>
</feature>
<gene>
    <name evidence="13" type="ORF">O181_044662</name>
</gene>
<keyword evidence="3 10" id="KW-0813">Transport</keyword>
<dbReference type="NCBIfam" id="TIGR00846">
    <property type="entry name" value="caca2"/>
    <property type="match status" value="1"/>
</dbReference>
<evidence type="ECO:0000256" key="9">
    <source>
        <dbReference type="ARBA" id="ARBA00023136"/>
    </source>
</evidence>
<keyword evidence="10" id="KW-0926">Vacuole</keyword>
<feature type="transmembrane region" description="Helical" evidence="10">
    <location>
        <begin position="172"/>
        <end position="195"/>
    </location>
</feature>
<evidence type="ECO:0000256" key="5">
    <source>
        <dbReference type="ARBA" id="ARBA00022692"/>
    </source>
</evidence>
<keyword evidence="6 10" id="KW-0106">Calcium</keyword>
<dbReference type="GO" id="GO:0012505">
    <property type="term" value="C:endomembrane system"/>
    <property type="evidence" value="ECO:0007669"/>
    <property type="project" value="UniProtKB-SubCell"/>
</dbReference>
<sequence>MSKQQPESTPLLQGHPTNPTNHPHQSINIEPNSSLSRLDVSFTHHLPNNFKPPSPLISPAGASKLFFAQSPTDLESFKHFFCSSYVNWLLLAVPLSFISHFANWGPVSDFIISFIAIVPLAGLLGEATEQVALKVGSTLGGLLNATFGNAVEAIVGIVALSQNQLRIVQTSMLGSILSNILLVLGCSFIAAGFRFKESKFQATAAQASASLMLLACIALVIPAAYFTSSIDQSNLTNNLSLIAKQQATHHGLLIISRGTSVLLLAMYILYLYFQLSSHSYLYADESTDAQEEESTMNLRSASAALVGVTLITAFCADYLVDSIDSFAQKAGIPKAFIGVILLPIVGNAAEHVTAVFMAMKGKMELAIGVAVGSSIQIAVGVIPIMVIVGWLTGKELTLYFENFETICLVFSVLLTTLLIQDGKSNYMEGAMLVSLYVIIALAFWVS</sequence>
<dbReference type="GO" id="GO:0015369">
    <property type="term" value="F:calcium:proton antiporter activity"/>
    <property type="evidence" value="ECO:0007669"/>
    <property type="project" value="UniProtKB-UniRule"/>
</dbReference>
<evidence type="ECO:0000313" key="13">
    <source>
        <dbReference type="EMBL" id="MBW0504947.1"/>
    </source>
</evidence>
<proteinExistence type="inferred from homology"/>
<comment type="caution">
    <text evidence="13">The sequence shown here is derived from an EMBL/GenBank/DDBJ whole genome shotgun (WGS) entry which is preliminary data.</text>
</comment>
<dbReference type="InterPro" id="IPR044880">
    <property type="entry name" value="NCX_ion-bd_dom_sf"/>
</dbReference>
<keyword evidence="7 10" id="KW-1133">Transmembrane helix</keyword>
<dbReference type="Proteomes" id="UP000765509">
    <property type="component" value="Unassembled WGS sequence"/>
</dbReference>
<dbReference type="NCBIfam" id="TIGR00378">
    <property type="entry name" value="cax"/>
    <property type="match status" value="1"/>
</dbReference>
<protein>
    <recommendedName>
        <fullName evidence="10">Vacuolar calcium ion transporter</fullName>
    </recommendedName>
</protein>
<feature type="transmembrane region" description="Helical" evidence="10">
    <location>
        <begin position="247"/>
        <end position="273"/>
    </location>
</feature>
<dbReference type="EMBL" id="AVOT02018232">
    <property type="protein sequence ID" value="MBW0504947.1"/>
    <property type="molecule type" value="Genomic_DNA"/>
</dbReference>
<keyword evidence="5 10" id="KW-0812">Transmembrane</keyword>
<dbReference type="InterPro" id="IPR004713">
    <property type="entry name" value="CaH_exchang"/>
</dbReference>
<comment type="caution">
    <text evidence="10">Lacks conserved residue(s) required for the propagation of feature annotation.</text>
</comment>
<dbReference type="GO" id="GO:0006874">
    <property type="term" value="P:intracellular calcium ion homeostasis"/>
    <property type="evidence" value="ECO:0007669"/>
    <property type="project" value="TreeGrafter"/>
</dbReference>
<evidence type="ECO:0000256" key="11">
    <source>
        <dbReference type="SAM" id="MobiDB-lite"/>
    </source>
</evidence>
<evidence type="ECO:0000256" key="7">
    <source>
        <dbReference type="ARBA" id="ARBA00022989"/>
    </source>
</evidence>
<feature type="domain" description="Sodium/calcium exchanger membrane region" evidence="12">
    <location>
        <begin position="110"/>
        <end position="275"/>
    </location>
</feature>
<organism evidence="13 14">
    <name type="scientific">Austropuccinia psidii MF-1</name>
    <dbReference type="NCBI Taxonomy" id="1389203"/>
    <lineage>
        <taxon>Eukaryota</taxon>
        <taxon>Fungi</taxon>
        <taxon>Dikarya</taxon>
        <taxon>Basidiomycota</taxon>
        <taxon>Pucciniomycotina</taxon>
        <taxon>Pucciniomycetes</taxon>
        <taxon>Pucciniales</taxon>
        <taxon>Sphaerophragmiaceae</taxon>
        <taxon>Austropuccinia</taxon>
    </lineage>
</organism>
<keyword evidence="8 10" id="KW-0406">Ion transport</keyword>
<dbReference type="OrthoDB" id="1699231at2759"/>
<comment type="function">
    <text evidence="10">Has a role in promoting intracellular calcium ion sequestration via the exchange of calcium ions for hydrogen ions across the vacuolar membrane. Involved also in manganese ion homeostasis via its uptake into the vacuole.</text>
</comment>
<name>A0A9Q3DS96_9BASI</name>
<accession>A0A9Q3DS96</accession>
<feature type="transmembrane region" description="Helical" evidence="10">
    <location>
        <begin position="139"/>
        <end position="160"/>
    </location>
</feature>
<dbReference type="AlphaFoldDB" id="A0A9Q3DS96"/>
<comment type="subcellular location">
    <subcellularLocation>
        <location evidence="1">Endomembrane system</location>
        <topology evidence="1">Multi-pass membrane protein</topology>
    </subcellularLocation>
    <subcellularLocation>
        <location evidence="10">Vacuole membrane</location>
    </subcellularLocation>
</comment>
<feature type="transmembrane region" description="Helical" evidence="10">
    <location>
        <begin position="207"/>
        <end position="227"/>
    </location>
</feature>
<dbReference type="Pfam" id="PF01699">
    <property type="entry name" value="Na_Ca_ex"/>
    <property type="match status" value="2"/>
</dbReference>
<feature type="transmembrane region" description="Helical" evidence="10">
    <location>
        <begin position="426"/>
        <end position="445"/>
    </location>
</feature>